<dbReference type="Pfam" id="PF00883">
    <property type="entry name" value="Peptidase_M17"/>
    <property type="match status" value="1"/>
</dbReference>
<dbReference type="PANTHER" id="PTHR11963:SF23">
    <property type="entry name" value="CYTOSOL AMINOPEPTIDASE"/>
    <property type="match status" value="1"/>
</dbReference>
<feature type="binding site" evidence="8">
    <location>
        <position position="282"/>
    </location>
    <ligand>
        <name>Mn(2+)</name>
        <dbReference type="ChEBI" id="CHEBI:29035"/>
        <label>2</label>
    </ligand>
</feature>
<feature type="binding site" evidence="8">
    <location>
        <position position="361"/>
    </location>
    <ligand>
        <name>Mn(2+)</name>
        <dbReference type="ChEBI" id="CHEBI:29035"/>
        <label>2</label>
    </ligand>
</feature>
<dbReference type="EMBL" id="JAATVY010000003">
    <property type="protein sequence ID" value="NJC69349.1"/>
    <property type="molecule type" value="Genomic_DNA"/>
</dbReference>
<evidence type="ECO:0000256" key="6">
    <source>
        <dbReference type="ARBA" id="ARBA00022801"/>
    </source>
</evidence>
<dbReference type="InterPro" id="IPR011356">
    <property type="entry name" value="Leucine_aapep/pepB"/>
</dbReference>
<proteinExistence type="inferred from homology"/>
<comment type="cofactor">
    <cofactor evidence="8">
        <name>Mn(2+)</name>
        <dbReference type="ChEBI" id="CHEBI:29035"/>
    </cofactor>
    <text evidence="8">Binds 2 manganese ions per subunit.</text>
</comment>
<name>A0ABX0XVZ3_9ACTN</name>
<comment type="subcellular location">
    <subcellularLocation>
        <location evidence="8">Cytoplasm</location>
    </subcellularLocation>
</comment>
<dbReference type="HAMAP" id="MF_00181">
    <property type="entry name" value="Cytosol_peptidase_M17"/>
    <property type="match status" value="1"/>
</dbReference>
<dbReference type="PROSITE" id="PS00631">
    <property type="entry name" value="CYTOSOL_AP"/>
    <property type="match status" value="1"/>
</dbReference>
<comment type="function">
    <text evidence="7 8">Presumably involved in the processing and regular turnover of intracellular proteins. Catalyzes the removal of unsubstituted N-terminal amino acids from various peptides.</text>
</comment>
<evidence type="ECO:0000256" key="9">
    <source>
        <dbReference type="SAM" id="MobiDB-lite"/>
    </source>
</evidence>
<dbReference type="Gene3D" id="3.40.220.10">
    <property type="entry name" value="Leucine Aminopeptidase, subunit E, domain 1"/>
    <property type="match status" value="1"/>
</dbReference>
<evidence type="ECO:0000256" key="2">
    <source>
        <dbReference type="ARBA" id="ARBA00000967"/>
    </source>
</evidence>
<evidence type="ECO:0000256" key="5">
    <source>
        <dbReference type="ARBA" id="ARBA00022670"/>
    </source>
</evidence>
<feature type="active site" evidence="8">
    <location>
        <position position="363"/>
    </location>
</feature>
<evidence type="ECO:0000313" key="12">
    <source>
        <dbReference type="Proteomes" id="UP000722989"/>
    </source>
</evidence>
<organism evidence="11 12">
    <name type="scientific">Planosporangium thailandense</name>
    <dbReference type="NCBI Taxonomy" id="765197"/>
    <lineage>
        <taxon>Bacteria</taxon>
        <taxon>Bacillati</taxon>
        <taxon>Actinomycetota</taxon>
        <taxon>Actinomycetes</taxon>
        <taxon>Micromonosporales</taxon>
        <taxon>Micromonosporaceae</taxon>
        <taxon>Planosporangium</taxon>
    </lineage>
</organism>
<keyword evidence="6 8" id="KW-0378">Hydrolase</keyword>
<keyword evidence="5 8" id="KW-0645">Protease</keyword>
<keyword evidence="12" id="KW-1185">Reference proteome</keyword>
<keyword evidence="8" id="KW-0479">Metal-binding</keyword>
<comment type="caution">
    <text evidence="11">The sequence shown here is derived from an EMBL/GenBank/DDBJ whole genome shotgun (WGS) entry which is preliminary data.</text>
</comment>
<comment type="catalytic activity">
    <reaction evidence="2 8">
        <text>Release of an N-terminal amino acid, preferentially leucine, but not glutamic or aspartic acids.</text>
        <dbReference type="EC" id="3.4.11.10"/>
    </reaction>
</comment>
<dbReference type="EC" id="3.4.11.10" evidence="8"/>
<dbReference type="InterPro" id="IPR008283">
    <property type="entry name" value="Peptidase_M17_N"/>
</dbReference>
<evidence type="ECO:0000256" key="8">
    <source>
        <dbReference type="HAMAP-Rule" id="MF_00181"/>
    </source>
</evidence>
<dbReference type="SUPFAM" id="SSF53187">
    <property type="entry name" value="Zn-dependent exopeptidases"/>
    <property type="match status" value="1"/>
</dbReference>
<sequence>MIEIRLAVDGAAPETLALPLVSPTPAAGSDPGAEPARAATGNGTRPGGAVGEPLPTACAAEAAVRDEALAFIADVQHSGTAGAVQTLTRPLATPRRVILAGVGAADEAGWRAAGAAIARSARMQSDVTVGLPAGADPDAVRGLAEGLWLAAYRFRLAPDDSDRAPRLASVTIVVDAPERYAASLDVARTVAEATILARDLTNMPSDQKSPAWLAERIREAAAGRPGLTVAIREPEELAGEGFGAVLAVGGGSTRPPRLVELSWQPENARTHIVLVGKGITFDTGGICIKPTSGMKLMRKDMGGAAAVTAATIAAAALRLPVRVTALAPLAENMASGSAYRPGDVVRHYGGMTTEVLNTDAEGRLVLADAMAYAVRRLDPDLLVDLATLTGAQGVALGKRTAALYSDSDALARGLAEAANAAGERVWRMPMPDDYRDALDSEVADLVNSTSIGAGSVLAAMYLREFAGAVRDRWAHVDMSAPAWSDSPDGELAKGATGWGVRTLVRWLDRVAAASPD</sequence>
<dbReference type="PRINTS" id="PR00481">
    <property type="entry name" value="LAMNOPPTDASE"/>
</dbReference>
<feature type="binding site" evidence="8">
    <location>
        <position position="277"/>
    </location>
    <ligand>
        <name>Mn(2+)</name>
        <dbReference type="ChEBI" id="CHEBI:29035"/>
        <label>2</label>
    </ligand>
</feature>
<dbReference type="InterPro" id="IPR023042">
    <property type="entry name" value="Peptidase_M17_leu_NH2_pept"/>
</dbReference>
<dbReference type="InterPro" id="IPR000819">
    <property type="entry name" value="Peptidase_M17_C"/>
</dbReference>
<keyword evidence="4 8" id="KW-0031">Aminopeptidase</keyword>
<keyword evidence="8" id="KW-0464">Manganese</keyword>
<evidence type="ECO:0000313" key="11">
    <source>
        <dbReference type="EMBL" id="NJC69349.1"/>
    </source>
</evidence>
<accession>A0ABX0XVZ3</accession>
<comment type="similarity">
    <text evidence="3 8">Belongs to the peptidase M17 family.</text>
</comment>
<feature type="domain" description="Cytosol aminopeptidase" evidence="10">
    <location>
        <begin position="357"/>
        <end position="364"/>
    </location>
</feature>
<feature type="region of interest" description="Disordered" evidence="9">
    <location>
        <begin position="21"/>
        <end position="51"/>
    </location>
</feature>
<dbReference type="CDD" id="cd00433">
    <property type="entry name" value="Peptidase_M17"/>
    <property type="match status" value="1"/>
</dbReference>
<dbReference type="InterPro" id="IPR043472">
    <property type="entry name" value="Macro_dom-like"/>
</dbReference>
<dbReference type="SUPFAM" id="SSF52949">
    <property type="entry name" value="Macro domain-like"/>
    <property type="match status" value="1"/>
</dbReference>
<dbReference type="Pfam" id="PF02789">
    <property type="entry name" value="Peptidase_M17_N"/>
    <property type="match status" value="1"/>
</dbReference>
<dbReference type="GO" id="GO:0004177">
    <property type="term" value="F:aminopeptidase activity"/>
    <property type="evidence" value="ECO:0007669"/>
    <property type="project" value="UniProtKB-KW"/>
</dbReference>
<evidence type="ECO:0000256" key="7">
    <source>
        <dbReference type="ARBA" id="ARBA00049972"/>
    </source>
</evidence>
<evidence type="ECO:0000256" key="4">
    <source>
        <dbReference type="ARBA" id="ARBA00022438"/>
    </source>
</evidence>
<keyword evidence="8" id="KW-0963">Cytoplasm</keyword>
<feature type="binding site" evidence="8">
    <location>
        <position position="359"/>
    </location>
    <ligand>
        <name>Mn(2+)</name>
        <dbReference type="ChEBI" id="CHEBI:29035"/>
        <label>1</label>
    </ligand>
</feature>
<dbReference type="Gene3D" id="3.40.630.10">
    <property type="entry name" value="Zn peptidases"/>
    <property type="match status" value="1"/>
</dbReference>
<gene>
    <name evidence="8" type="primary">pepA</name>
    <name evidence="11" type="ORF">HC031_06385</name>
</gene>
<evidence type="ECO:0000259" key="10">
    <source>
        <dbReference type="PROSITE" id="PS00631"/>
    </source>
</evidence>
<comment type="catalytic activity">
    <reaction evidence="1 8">
        <text>Release of an N-terminal amino acid, Xaa-|-Yaa-, in which Xaa is preferably Leu, but may be other amino acids including Pro although not Arg or Lys, and Yaa may be Pro. Amino acid amides and methyl esters are also readily hydrolyzed, but rates on arylamides are exceedingly low.</text>
        <dbReference type="EC" id="3.4.11.1"/>
    </reaction>
</comment>
<dbReference type="NCBIfam" id="NF002073">
    <property type="entry name" value="PRK00913.1-2"/>
    <property type="match status" value="1"/>
</dbReference>
<dbReference type="EC" id="3.4.11.1" evidence="8"/>
<feature type="active site" evidence="8">
    <location>
        <position position="289"/>
    </location>
</feature>
<feature type="binding site" evidence="8">
    <location>
        <position position="361"/>
    </location>
    <ligand>
        <name>Mn(2+)</name>
        <dbReference type="ChEBI" id="CHEBI:29035"/>
        <label>1</label>
    </ligand>
</feature>
<dbReference type="PANTHER" id="PTHR11963">
    <property type="entry name" value="LEUCINE AMINOPEPTIDASE-RELATED"/>
    <property type="match status" value="1"/>
</dbReference>
<dbReference type="RefSeq" id="WP_167924233.1">
    <property type="nucleotide sequence ID" value="NZ_JAATVY010000003.1"/>
</dbReference>
<protein>
    <recommendedName>
        <fullName evidence="8">Probable cytosol aminopeptidase</fullName>
        <ecNumber evidence="8">3.4.11.1</ecNumber>
    </recommendedName>
    <alternativeName>
        <fullName evidence="8">Leucine aminopeptidase</fullName>
        <shortName evidence="8">LAP</shortName>
        <ecNumber evidence="8">3.4.11.10</ecNumber>
    </alternativeName>
    <alternativeName>
        <fullName evidence="8">Leucyl aminopeptidase</fullName>
    </alternativeName>
</protein>
<dbReference type="Proteomes" id="UP000722989">
    <property type="component" value="Unassembled WGS sequence"/>
</dbReference>
<evidence type="ECO:0000256" key="3">
    <source>
        <dbReference type="ARBA" id="ARBA00009528"/>
    </source>
</evidence>
<evidence type="ECO:0000256" key="1">
    <source>
        <dbReference type="ARBA" id="ARBA00000135"/>
    </source>
</evidence>
<feature type="binding site" evidence="8">
    <location>
        <position position="300"/>
    </location>
    <ligand>
        <name>Mn(2+)</name>
        <dbReference type="ChEBI" id="CHEBI:29035"/>
        <label>2</label>
    </ligand>
</feature>
<feature type="binding site" evidence="8">
    <location>
        <position position="282"/>
    </location>
    <ligand>
        <name>Mn(2+)</name>
        <dbReference type="ChEBI" id="CHEBI:29035"/>
        <label>1</label>
    </ligand>
</feature>
<reference evidence="11 12" key="1">
    <citation type="submission" date="2020-03" db="EMBL/GenBank/DDBJ databases">
        <title>WGS of the type strain of Planosporangium spp.</title>
        <authorList>
            <person name="Thawai C."/>
        </authorList>
    </citation>
    <scope>NUCLEOTIDE SEQUENCE [LARGE SCALE GENOMIC DNA]</scope>
    <source>
        <strain evidence="11 12">TBRC 5610</strain>
    </source>
</reference>